<feature type="domain" description="Myotubularin phosphatase" evidence="3">
    <location>
        <begin position="1"/>
        <end position="362"/>
    </location>
</feature>
<dbReference type="InterPro" id="IPR016130">
    <property type="entry name" value="Tyr_Pase_AS"/>
</dbReference>
<dbReference type="PROSITE" id="PS00383">
    <property type="entry name" value="TYR_PHOSPHATASE_1"/>
    <property type="match status" value="1"/>
</dbReference>
<feature type="binding site" evidence="2">
    <location>
        <begin position="149"/>
        <end position="150"/>
    </location>
    <ligand>
        <name>substrate</name>
    </ligand>
</feature>
<name>F0Y276_AURAN</name>
<dbReference type="KEGG" id="aaf:AURANDRAFT_22249"/>
<dbReference type="Pfam" id="PF06602">
    <property type="entry name" value="Myotub-related"/>
    <property type="match status" value="1"/>
</dbReference>
<dbReference type="InterPro" id="IPR030564">
    <property type="entry name" value="Myotubularin"/>
</dbReference>
<gene>
    <name evidence="4" type="ORF">AURANDRAFT_22249</name>
</gene>
<dbReference type="GeneID" id="20219580"/>
<feature type="active site" description="Phosphocysteine intermediate" evidence="1">
    <location>
        <position position="209"/>
    </location>
</feature>
<feature type="binding site" evidence="2">
    <location>
        <begin position="123"/>
        <end position="126"/>
    </location>
    <ligand>
        <name>substrate</name>
    </ligand>
</feature>
<feature type="binding site" evidence="2">
    <location>
        <begin position="209"/>
        <end position="215"/>
    </location>
    <ligand>
        <name>substrate</name>
    </ligand>
</feature>
<dbReference type="InterPro" id="IPR029021">
    <property type="entry name" value="Prot-tyrosine_phosphatase-like"/>
</dbReference>
<sequence length="374" mass="41782">MDDEYARLGVFDDARWRVVDNATYAVAPTYPPQFAVPAELDDEALEGEIKRRSKHRTPALTWRHPVSKTPLCRSAQPHAEHHKDRAFHDRHALAVLGAIRRCGLAGASLAVVDARPYANALANTLKGGGFEDAHDIPGGGTVYFANIPNIHAMRQSLAKLRRACEKNDGDFLEEVHGSRWLDNLRLVLAASTFVAKLLHVRKTPTLVHCSDGWDRTSQLSSLAQLLLDPYYRTVAGFAALVEKDWCAFGYQFSKRRDAATDDHSPIFLQWLDCVWQALRQHPTRFEFNEMFLLAVRDAVYAQWHSTFRGDCDAQRDADFVDLWPALAACPALRSGAYDAGDGALFLKVDYSAQAVKLWARCHVGDHPPPEEAAP</sequence>
<dbReference type="CDD" id="cd14507">
    <property type="entry name" value="PTP-MTM-like"/>
    <property type="match status" value="1"/>
</dbReference>
<dbReference type="PANTHER" id="PTHR10807">
    <property type="entry name" value="MYOTUBULARIN-RELATED"/>
    <property type="match status" value="1"/>
</dbReference>
<dbReference type="PROSITE" id="PS51339">
    <property type="entry name" value="PPASE_MYOTUBULARIN"/>
    <property type="match status" value="1"/>
</dbReference>
<dbReference type="Proteomes" id="UP000002729">
    <property type="component" value="Unassembled WGS sequence"/>
</dbReference>
<dbReference type="eggNOG" id="KOG4471">
    <property type="taxonomic scope" value="Eukaryota"/>
</dbReference>
<evidence type="ECO:0000256" key="2">
    <source>
        <dbReference type="PIRSR" id="PIRSR630564-2"/>
    </source>
</evidence>
<evidence type="ECO:0000313" key="4">
    <source>
        <dbReference type="EMBL" id="EGB11118.1"/>
    </source>
</evidence>
<dbReference type="RefSeq" id="XP_009034667.1">
    <property type="nucleotide sequence ID" value="XM_009036419.1"/>
</dbReference>
<keyword evidence="5" id="KW-1185">Reference proteome</keyword>
<dbReference type="OrthoDB" id="204051at2759"/>
<evidence type="ECO:0000259" key="3">
    <source>
        <dbReference type="PROSITE" id="PS51339"/>
    </source>
</evidence>
<dbReference type="AlphaFoldDB" id="F0Y276"/>
<reference evidence="4 5" key="1">
    <citation type="journal article" date="2011" name="Proc. Natl. Acad. Sci. U.S.A.">
        <title>Niche of harmful alga Aureococcus anophagefferens revealed through ecogenomics.</title>
        <authorList>
            <person name="Gobler C.J."/>
            <person name="Berry D.L."/>
            <person name="Dyhrman S.T."/>
            <person name="Wilhelm S.W."/>
            <person name="Salamov A."/>
            <person name="Lobanov A.V."/>
            <person name="Zhang Y."/>
            <person name="Collier J.L."/>
            <person name="Wurch L.L."/>
            <person name="Kustka A.B."/>
            <person name="Dill B.D."/>
            <person name="Shah M."/>
            <person name="VerBerkmoes N.C."/>
            <person name="Kuo A."/>
            <person name="Terry A."/>
            <person name="Pangilinan J."/>
            <person name="Lindquist E.A."/>
            <person name="Lucas S."/>
            <person name="Paulsen I.T."/>
            <person name="Hattenrath-Lehmann T.K."/>
            <person name="Talmage S.C."/>
            <person name="Walker E.A."/>
            <person name="Koch F."/>
            <person name="Burson A.M."/>
            <person name="Marcoval M.A."/>
            <person name="Tang Y.Z."/>
            <person name="Lecleir G.R."/>
            <person name="Coyne K.J."/>
            <person name="Berg G.M."/>
            <person name="Bertrand E.M."/>
            <person name="Saito M.A."/>
            <person name="Gladyshev V.N."/>
            <person name="Grigoriev I.V."/>
        </authorList>
    </citation>
    <scope>NUCLEOTIDE SEQUENCE [LARGE SCALE GENOMIC DNA]</scope>
    <source>
        <strain evidence="5">CCMP 1984</strain>
    </source>
</reference>
<dbReference type="PANTHER" id="PTHR10807:SF128">
    <property type="entry name" value="PHOSPHATIDYLINOSITOL-3,5-BISPHOSPHATE 3-PHOSPHATASE"/>
    <property type="match status" value="1"/>
</dbReference>
<protein>
    <recommendedName>
        <fullName evidence="3">Myotubularin phosphatase domain-containing protein</fullName>
    </recommendedName>
</protein>
<evidence type="ECO:0000313" key="5">
    <source>
        <dbReference type="Proteomes" id="UP000002729"/>
    </source>
</evidence>
<dbReference type="EMBL" id="GL833123">
    <property type="protein sequence ID" value="EGB11118.1"/>
    <property type="molecule type" value="Genomic_DNA"/>
</dbReference>
<dbReference type="InParanoid" id="F0Y276"/>
<evidence type="ECO:0000256" key="1">
    <source>
        <dbReference type="PIRSR" id="PIRSR630564-1"/>
    </source>
</evidence>
<dbReference type="InterPro" id="IPR010569">
    <property type="entry name" value="Myotubularin-like_Pase_dom"/>
</dbReference>
<dbReference type="GO" id="GO:0005737">
    <property type="term" value="C:cytoplasm"/>
    <property type="evidence" value="ECO:0007669"/>
    <property type="project" value="TreeGrafter"/>
</dbReference>
<organism evidence="5">
    <name type="scientific">Aureococcus anophagefferens</name>
    <name type="common">Harmful bloom alga</name>
    <dbReference type="NCBI Taxonomy" id="44056"/>
    <lineage>
        <taxon>Eukaryota</taxon>
        <taxon>Sar</taxon>
        <taxon>Stramenopiles</taxon>
        <taxon>Ochrophyta</taxon>
        <taxon>Pelagophyceae</taxon>
        <taxon>Pelagomonadales</taxon>
        <taxon>Pelagomonadaceae</taxon>
        <taxon>Aureococcus</taxon>
    </lineage>
</organism>
<accession>F0Y276</accession>
<dbReference type="SUPFAM" id="SSF52799">
    <property type="entry name" value="(Phosphotyrosine protein) phosphatases II"/>
    <property type="match status" value="1"/>
</dbReference>
<proteinExistence type="predicted"/>